<dbReference type="FunFam" id="3.20.20.70:FF:000096">
    <property type="entry name" value="Thiamine-phosphate synthase"/>
    <property type="match status" value="1"/>
</dbReference>
<feature type="binding site" evidence="9">
    <location>
        <position position="101"/>
    </location>
    <ligand>
        <name>4-amino-2-methyl-5-(diphosphooxymethyl)pyrimidine</name>
        <dbReference type="ChEBI" id="CHEBI:57841"/>
    </ligand>
</feature>
<evidence type="ECO:0000313" key="14">
    <source>
        <dbReference type="Proteomes" id="UP000177309"/>
    </source>
</evidence>
<feature type="binding site" evidence="9">
    <location>
        <begin position="178"/>
        <end position="179"/>
    </location>
    <ligand>
        <name>2-[(2R,5Z)-2-carboxy-4-methylthiazol-5(2H)-ylidene]ethyl phosphate</name>
        <dbReference type="ChEBI" id="CHEBI:62899"/>
    </ligand>
</feature>
<accession>A0A1F4TPN0</accession>
<dbReference type="EMBL" id="MEUI01000014">
    <property type="protein sequence ID" value="OGC34671.1"/>
    <property type="molecule type" value="Genomic_DNA"/>
</dbReference>
<keyword evidence="5 9" id="KW-0784">Thiamine biosynthesis</keyword>
<dbReference type="Proteomes" id="UP000177309">
    <property type="component" value="Unassembled WGS sequence"/>
</dbReference>
<comment type="function">
    <text evidence="9">Condenses 4-methyl-5-(beta-hydroxyethyl)thiazole monophosphate (THZ-P) and 2-methyl-4-amino-5-hydroxymethyl pyrimidine pyrophosphate (HMP-PP) to form thiamine monophosphate (TMP).</text>
</comment>
<dbReference type="EC" id="2.5.1.3" evidence="9"/>
<dbReference type="NCBIfam" id="TIGR00693">
    <property type="entry name" value="thiE"/>
    <property type="match status" value="1"/>
</dbReference>
<dbReference type="PANTHER" id="PTHR20857">
    <property type="entry name" value="THIAMINE-PHOSPHATE PYROPHOSPHORYLASE"/>
    <property type="match status" value="1"/>
</dbReference>
<feature type="binding site" evidence="9">
    <location>
        <begin position="35"/>
        <end position="39"/>
    </location>
    <ligand>
        <name>4-amino-2-methyl-5-(diphosphooxymethyl)pyrimidine</name>
        <dbReference type="ChEBI" id="CHEBI:57841"/>
    </ligand>
</feature>
<dbReference type="GO" id="GO:0009228">
    <property type="term" value="P:thiamine biosynthetic process"/>
    <property type="evidence" value="ECO:0007669"/>
    <property type="project" value="UniProtKB-KW"/>
</dbReference>
<evidence type="ECO:0000256" key="8">
    <source>
        <dbReference type="ARBA" id="ARBA00047883"/>
    </source>
</evidence>
<dbReference type="PANTHER" id="PTHR20857:SF23">
    <property type="entry name" value="THIAMINE BIOSYNTHETIC BIFUNCTIONAL ENZYME"/>
    <property type="match status" value="1"/>
</dbReference>
<evidence type="ECO:0000256" key="1">
    <source>
        <dbReference type="ARBA" id="ARBA00005165"/>
    </source>
</evidence>
<dbReference type="InterPro" id="IPR034291">
    <property type="entry name" value="TMP_synthase"/>
</dbReference>
<feature type="binding site" evidence="9">
    <location>
        <position position="158"/>
    </location>
    <ligand>
        <name>2-[(2R,5Z)-2-carboxy-4-methylthiazol-5(2H)-ylidene]ethyl phosphate</name>
        <dbReference type="ChEBI" id="CHEBI:62899"/>
    </ligand>
</feature>
<evidence type="ECO:0000256" key="5">
    <source>
        <dbReference type="ARBA" id="ARBA00022977"/>
    </source>
</evidence>
<evidence type="ECO:0000256" key="6">
    <source>
        <dbReference type="ARBA" id="ARBA00047334"/>
    </source>
</evidence>
<dbReference type="InterPro" id="IPR013785">
    <property type="entry name" value="Aldolase_TIM"/>
</dbReference>
<comment type="pathway">
    <text evidence="1 9 11">Cofactor biosynthesis; thiamine diphosphate biosynthesis; thiamine phosphate from 4-amino-2-methyl-5-diphosphomethylpyrimidine and 4-methyl-5-(2-phosphoethyl)-thiazole: step 1/1.</text>
</comment>
<comment type="catalytic activity">
    <reaction evidence="6 9 10">
        <text>4-methyl-5-(2-phosphooxyethyl)-thiazole + 4-amino-2-methyl-5-(diphosphooxymethyl)pyrimidine + H(+) = thiamine phosphate + diphosphate</text>
        <dbReference type="Rhea" id="RHEA:22328"/>
        <dbReference type="ChEBI" id="CHEBI:15378"/>
        <dbReference type="ChEBI" id="CHEBI:33019"/>
        <dbReference type="ChEBI" id="CHEBI:37575"/>
        <dbReference type="ChEBI" id="CHEBI:57841"/>
        <dbReference type="ChEBI" id="CHEBI:58296"/>
        <dbReference type="EC" id="2.5.1.3"/>
    </reaction>
</comment>
<evidence type="ECO:0000256" key="7">
    <source>
        <dbReference type="ARBA" id="ARBA00047851"/>
    </source>
</evidence>
<keyword evidence="4 9" id="KW-0460">Magnesium</keyword>
<sequence>MATDLYPVITPELCAGRSPLIVLEETLKGGAKIVQLRAKENTKEYAPDFRKITQQYGALLIINDFVELALKYGADGVHLGLADLSIAAARRLAPALLIGASSHNLEEALTAQEAGADYVNIGPIFPTQTKNVVGQVVGVSAIKEISSQLKIPFTVMGGIKKSNINEVLAAGAGHIAMVTEITQAGDVKGITRELISAIRDWQDPVL</sequence>
<evidence type="ECO:0000256" key="3">
    <source>
        <dbReference type="ARBA" id="ARBA00022723"/>
    </source>
</evidence>
<evidence type="ECO:0000259" key="12">
    <source>
        <dbReference type="Pfam" id="PF02581"/>
    </source>
</evidence>
<dbReference type="SUPFAM" id="SSF51391">
    <property type="entry name" value="Thiamin phosphate synthase"/>
    <property type="match status" value="1"/>
</dbReference>
<comment type="caution">
    <text evidence="13">The sequence shown here is derived from an EMBL/GenBank/DDBJ whole genome shotgun (WGS) entry which is preliminary data.</text>
</comment>
<dbReference type="InterPro" id="IPR036206">
    <property type="entry name" value="ThiamineP_synth_sf"/>
</dbReference>
<feature type="binding site" evidence="9">
    <location>
        <begin position="127"/>
        <end position="129"/>
    </location>
    <ligand>
        <name>2-[(2R,5Z)-2-carboxy-4-methylthiazol-5(2H)-ylidene]ethyl phosphate</name>
        <dbReference type="ChEBI" id="CHEBI:62899"/>
    </ligand>
</feature>
<proteinExistence type="inferred from homology"/>
<name>A0A1F4TPN0_UNCSA</name>
<dbReference type="HAMAP" id="MF_00097">
    <property type="entry name" value="TMP_synthase"/>
    <property type="match status" value="1"/>
</dbReference>
<comment type="cofactor">
    <cofactor evidence="9">
        <name>Mg(2+)</name>
        <dbReference type="ChEBI" id="CHEBI:18420"/>
    </cofactor>
    <text evidence="9">Binds 1 Mg(2+) ion per subunit.</text>
</comment>
<feature type="binding site" evidence="9">
    <location>
        <position position="83"/>
    </location>
    <ligand>
        <name>Mg(2+)</name>
        <dbReference type="ChEBI" id="CHEBI:18420"/>
    </ligand>
</feature>
<dbReference type="GO" id="GO:0005737">
    <property type="term" value="C:cytoplasm"/>
    <property type="evidence" value="ECO:0007669"/>
    <property type="project" value="TreeGrafter"/>
</dbReference>
<dbReference type="InterPro" id="IPR022998">
    <property type="entry name" value="ThiamineP_synth_TenI"/>
</dbReference>
<evidence type="ECO:0000256" key="4">
    <source>
        <dbReference type="ARBA" id="ARBA00022842"/>
    </source>
</evidence>
<organism evidence="13 14">
    <name type="scientific">candidate division WOR-1 bacterium RIFOXYC2_FULL_41_25</name>
    <dbReference type="NCBI Taxonomy" id="1802586"/>
    <lineage>
        <taxon>Bacteria</taxon>
        <taxon>Bacillati</taxon>
        <taxon>Saganbacteria</taxon>
    </lineage>
</organism>
<dbReference type="Gene3D" id="3.20.20.70">
    <property type="entry name" value="Aldolase class I"/>
    <property type="match status" value="1"/>
</dbReference>
<dbReference type="AlphaFoldDB" id="A0A1F4TPN0"/>
<evidence type="ECO:0000256" key="2">
    <source>
        <dbReference type="ARBA" id="ARBA00022679"/>
    </source>
</evidence>
<feature type="binding site" evidence="9">
    <location>
        <position position="130"/>
    </location>
    <ligand>
        <name>4-amino-2-methyl-5-(diphosphooxymethyl)pyrimidine</name>
        <dbReference type="ChEBI" id="CHEBI:57841"/>
    </ligand>
</feature>
<keyword evidence="2 9" id="KW-0808">Transferase</keyword>
<evidence type="ECO:0000256" key="11">
    <source>
        <dbReference type="RuleBase" id="RU004253"/>
    </source>
</evidence>
<comment type="catalytic activity">
    <reaction evidence="7 9 10">
        <text>2-(2-carboxy-4-methylthiazol-5-yl)ethyl phosphate + 4-amino-2-methyl-5-(diphosphooxymethyl)pyrimidine + 2 H(+) = thiamine phosphate + CO2 + diphosphate</text>
        <dbReference type="Rhea" id="RHEA:47848"/>
        <dbReference type="ChEBI" id="CHEBI:15378"/>
        <dbReference type="ChEBI" id="CHEBI:16526"/>
        <dbReference type="ChEBI" id="CHEBI:33019"/>
        <dbReference type="ChEBI" id="CHEBI:37575"/>
        <dbReference type="ChEBI" id="CHEBI:57841"/>
        <dbReference type="ChEBI" id="CHEBI:62890"/>
        <dbReference type="EC" id="2.5.1.3"/>
    </reaction>
</comment>
<protein>
    <recommendedName>
        <fullName evidence="9">Thiamine-phosphate synthase</fullName>
        <shortName evidence="9">TP synthase</shortName>
        <shortName evidence="9">TPS</shortName>
        <ecNumber evidence="9">2.5.1.3</ecNumber>
    </recommendedName>
    <alternativeName>
        <fullName evidence="9">Thiamine-phosphate pyrophosphorylase</fullName>
        <shortName evidence="9">TMP pyrophosphorylase</shortName>
        <shortName evidence="9">TMP-PPase</shortName>
    </alternativeName>
</protein>
<feature type="binding site" evidence="9">
    <location>
        <position position="63"/>
    </location>
    <ligand>
        <name>4-amino-2-methyl-5-(diphosphooxymethyl)pyrimidine</name>
        <dbReference type="ChEBI" id="CHEBI:57841"/>
    </ligand>
</feature>
<comment type="similarity">
    <text evidence="9 10">Belongs to the thiamine-phosphate synthase family.</text>
</comment>
<dbReference type="CDD" id="cd00564">
    <property type="entry name" value="TMP_TenI"/>
    <property type="match status" value="1"/>
</dbReference>
<comment type="catalytic activity">
    <reaction evidence="8 9 10">
        <text>2-[(2R,5Z)-2-carboxy-4-methylthiazol-5(2H)-ylidene]ethyl phosphate + 4-amino-2-methyl-5-(diphosphooxymethyl)pyrimidine + 2 H(+) = thiamine phosphate + CO2 + diphosphate</text>
        <dbReference type="Rhea" id="RHEA:47844"/>
        <dbReference type="ChEBI" id="CHEBI:15378"/>
        <dbReference type="ChEBI" id="CHEBI:16526"/>
        <dbReference type="ChEBI" id="CHEBI:33019"/>
        <dbReference type="ChEBI" id="CHEBI:37575"/>
        <dbReference type="ChEBI" id="CHEBI:57841"/>
        <dbReference type="ChEBI" id="CHEBI:62899"/>
        <dbReference type="EC" id="2.5.1.3"/>
    </reaction>
</comment>
<gene>
    <name evidence="9" type="primary">thiE</name>
    <name evidence="13" type="ORF">A2462_04815</name>
</gene>
<dbReference type="GO" id="GO:0000287">
    <property type="term" value="F:magnesium ion binding"/>
    <property type="evidence" value="ECO:0007669"/>
    <property type="project" value="UniProtKB-UniRule"/>
</dbReference>
<dbReference type="Pfam" id="PF02581">
    <property type="entry name" value="TMP-TENI"/>
    <property type="match status" value="1"/>
</dbReference>
<evidence type="ECO:0000313" key="13">
    <source>
        <dbReference type="EMBL" id="OGC34671.1"/>
    </source>
</evidence>
<keyword evidence="3 9" id="KW-0479">Metal-binding</keyword>
<evidence type="ECO:0000256" key="10">
    <source>
        <dbReference type="RuleBase" id="RU003826"/>
    </source>
</evidence>
<evidence type="ECO:0000256" key="9">
    <source>
        <dbReference type="HAMAP-Rule" id="MF_00097"/>
    </source>
</evidence>
<feature type="binding site" evidence="9">
    <location>
        <position position="64"/>
    </location>
    <ligand>
        <name>Mg(2+)</name>
        <dbReference type="ChEBI" id="CHEBI:18420"/>
    </ligand>
</feature>
<reference evidence="13 14" key="1">
    <citation type="journal article" date="2016" name="Nat. Commun.">
        <title>Thousands of microbial genomes shed light on interconnected biogeochemical processes in an aquifer system.</title>
        <authorList>
            <person name="Anantharaman K."/>
            <person name="Brown C.T."/>
            <person name="Hug L.A."/>
            <person name="Sharon I."/>
            <person name="Castelle C.J."/>
            <person name="Probst A.J."/>
            <person name="Thomas B.C."/>
            <person name="Singh A."/>
            <person name="Wilkins M.J."/>
            <person name="Karaoz U."/>
            <person name="Brodie E.L."/>
            <person name="Williams K.H."/>
            <person name="Hubbard S.S."/>
            <person name="Banfield J.F."/>
        </authorList>
    </citation>
    <scope>NUCLEOTIDE SEQUENCE [LARGE SCALE GENOMIC DNA]</scope>
</reference>
<dbReference type="GO" id="GO:0009229">
    <property type="term" value="P:thiamine diphosphate biosynthetic process"/>
    <property type="evidence" value="ECO:0007669"/>
    <property type="project" value="UniProtKB-UniRule"/>
</dbReference>
<feature type="domain" description="Thiamine phosphate synthase/TenI" evidence="12">
    <location>
        <begin position="5"/>
        <end position="181"/>
    </location>
</feature>
<dbReference type="UniPathway" id="UPA00060">
    <property type="reaction ID" value="UER00141"/>
</dbReference>
<dbReference type="GO" id="GO:0004789">
    <property type="term" value="F:thiamine-phosphate diphosphorylase activity"/>
    <property type="evidence" value="ECO:0007669"/>
    <property type="project" value="UniProtKB-UniRule"/>
</dbReference>